<sequence length="87" mass="10212">MKTFTIFMTIAGVFAVGVASAPTVYVYNDEPTNQYDEHVKDENDWVVYKIDSHQQQNNKHPEWPETNAVFKGEERERKIADPAFKYW</sequence>
<accession>V5I0X8</accession>
<evidence type="ECO:0000313" key="2">
    <source>
        <dbReference type="EMBL" id="GAD96225.1"/>
    </source>
</evidence>
<gene>
    <name evidence="2" type="ORF">PVAR5_4875</name>
</gene>
<dbReference type="InParanoid" id="V5I0X8"/>
<name>V5I0X8_BYSSN</name>
<reference evidence="3" key="1">
    <citation type="journal article" date="2014" name="Genome Announc.">
        <title>Draft genome sequence of the formaldehyde-resistant fungus Byssochlamys spectabilis No. 5 (anamorph Paecilomyces variotii No. 5) (NBRC109023).</title>
        <authorList>
            <person name="Oka T."/>
            <person name="Ekino K."/>
            <person name="Fukuda K."/>
            <person name="Nomura Y."/>
        </authorList>
    </citation>
    <scope>NUCLEOTIDE SEQUENCE [LARGE SCALE GENOMIC DNA]</scope>
    <source>
        <strain evidence="3">No. 5 / NBRC 109023</strain>
    </source>
</reference>
<organism evidence="2 3">
    <name type="scientific">Byssochlamys spectabilis (strain No. 5 / NBRC 109023)</name>
    <name type="common">Paecilomyces variotii</name>
    <dbReference type="NCBI Taxonomy" id="1356009"/>
    <lineage>
        <taxon>Eukaryota</taxon>
        <taxon>Fungi</taxon>
        <taxon>Dikarya</taxon>
        <taxon>Ascomycota</taxon>
        <taxon>Pezizomycotina</taxon>
        <taxon>Eurotiomycetes</taxon>
        <taxon>Eurotiomycetidae</taxon>
        <taxon>Eurotiales</taxon>
        <taxon>Thermoascaceae</taxon>
        <taxon>Paecilomyces</taxon>
    </lineage>
</organism>
<comment type="caution">
    <text evidence="2">The sequence shown here is derived from an EMBL/GenBank/DDBJ whole genome shotgun (WGS) entry which is preliminary data.</text>
</comment>
<evidence type="ECO:0000256" key="1">
    <source>
        <dbReference type="SAM" id="SignalP"/>
    </source>
</evidence>
<evidence type="ECO:0000313" key="3">
    <source>
        <dbReference type="Proteomes" id="UP000018001"/>
    </source>
</evidence>
<dbReference type="Proteomes" id="UP000018001">
    <property type="component" value="Unassembled WGS sequence"/>
</dbReference>
<feature type="chain" id="PRO_5004736361" evidence="1">
    <location>
        <begin position="21"/>
        <end position="87"/>
    </location>
</feature>
<dbReference type="EMBL" id="BAUL01000157">
    <property type="protein sequence ID" value="GAD96225.1"/>
    <property type="molecule type" value="Genomic_DNA"/>
</dbReference>
<proteinExistence type="predicted"/>
<dbReference type="HOGENOM" id="CLU_2483132_0_0_1"/>
<protein>
    <submittedName>
        <fullName evidence="2">Uncharacterized protein</fullName>
    </submittedName>
</protein>
<keyword evidence="1" id="KW-0732">Signal</keyword>
<feature type="signal peptide" evidence="1">
    <location>
        <begin position="1"/>
        <end position="20"/>
    </location>
</feature>
<keyword evidence="3" id="KW-1185">Reference proteome</keyword>
<dbReference type="AlphaFoldDB" id="V5I0X8"/>